<name>A0A6V8R5N6_TRIAP</name>
<organism evidence="2 3">
    <name type="scientific">Trichoderma asperellum</name>
    <name type="common">Filamentous fungus</name>
    <dbReference type="NCBI Taxonomy" id="101201"/>
    <lineage>
        <taxon>Eukaryota</taxon>
        <taxon>Fungi</taxon>
        <taxon>Dikarya</taxon>
        <taxon>Ascomycota</taxon>
        <taxon>Pezizomycotina</taxon>
        <taxon>Sordariomycetes</taxon>
        <taxon>Hypocreomycetidae</taxon>
        <taxon>Hypocreales</taxon>
        <taxon>Hypocreaceae</taxon>
        <taxon>Trichoderma</taxon>
    </lineage>
</organism>
<dbReference type="AlphaFoldDB" id="A0A6V8R5N6"/>
<feature type="region of interest" description="Disordered" evidence="1">
    <location>
        <begin position="143"/>
        <end position="170"/>
    </location>
</feature>
<evidence type="ECO:0000256" key="1">
    <source>
        <dbReference type="SAM" id="MobiDB-lite"/>
    </source>
</evidence>
<accession>A0A6V8R5N6</accession>
<dbReference type="OrthoDB" id="4775454at2759"/>
<gene>
    <name evidence="2" type="ORF">TASIC1_0013010200</name>
</gene>
<protein>
    <submittedName>
        <fullName evidence="2">Uncharacterized protein</fullName>
    </submittedName>
</protein>
<comment type="caution">
    <text evidence="2">The sequence shown here is derived from an EMBL/GenBank/DDBJ whole genome shotgun (WGS) entry which is preliminary data.</text>
</comment>
<feature type="compositionally biased region" description="Polar residues" evidence="1">
    <location>
        <begin position="221"/>
        <end position="235"/>
    </location>
</feature>
<dbReference type="Proteomes" id="UP000517252">
    <property type="component" value="Unassembled WGS sequence"/>
</dbReference>
<reference evidence="2 3" key="1">
    <citation type="submission" date="2020-07" db="EMBL/GenBank/DDBJ databases">
        <title>Trichoderma asperellum IC-1 whole genome shotgun sequence.</title>
        <authorList>
            <person name="Kanamasa S."/>
            <person name="Takahashi H."/>
        </authorList>
    </citation>
    <scope>NUCLEOTIDE SEQUENCE [LARGE SCALE GENOMIC DNA]</scope>
    <source>
        <strain evidence="2 3">IC-1</strain>
    </source>
</reference>
<feature type="region of interest" description="Disordered" evidence="1">
    <location>
        <begin position="212"/>
        <end position="235"/>
    </location>
</feature>
<proteinExistence type="predicted"/>
<dbReference type="EMBL" id="BLZH01000013">
    <property type="protein sequence ID" value="GFP59406.1"/>
    <property type="molecule type" value="Genomic_DNA"/>
</dbReference>
<evidence type="ECO:0000313" key="3">
    <source>
        <dbReference type="Proteomes" id="UP000517252"/>
    </source>
</evidence>
<evidence type="ECO:0000313" key="2">
    <source>
        <dbReference type="EMBL" id="GFP59406.1"/>
    </source>
</evidence>
<feature type="region of interest" description="Disordered" evidence="1">
    <location>
        <begin position="50"/>
        <end position="78"/>
    </location>
</feature>
<sequence>MERSSKLAPLTLVSKYYPVANYSYPRSEGAPTPCNSRSPSYKWSREDFFKRSSVDSQPPAPSPLSSPPSLVDDRTDSEASADVDDYRYHTHANELWDSFWITSATKSITDIFGVPKDSRHPVTTAYKPVLEFSATLGCMRGPPLRNGRPPSSPTGSFSSPAHIALQPSGKPSSQGLLARLLEGVSASSYISQLTAIQPHGLSISLASANSATASTTNQLSKSPSSHLSVFKSLST</sequence>